<dbReference type="PROSITE" id="PS00092">
    <property type="entry name" value="N6_MTASE"/>
    <property type="match status" value="1"/>
</dbReference>
<dbReference type="InterPro" id="IPR029464">
    <property type="entry name" value="HSDR_N"/>
</dbReference>
<dbReference type="Pfam" id="PF01420">
    <property type="entry name" value="Methylase_S"/>
    <property type="match status" value="2"/>
</dbReference>
<keyword evidence="5" id="KW-0808">Transferase</keyword>
<dbReference type="PANTHER" id="PTHR42933:SF3">
    <property type="entry name" value="TYPE I RESTRICTION ENZYME MJAVIII METHYLASE SUBUNIT"/>
    <property type="match status" value="1"/>
</dbReference>
<comment type="similarity">
    <text evidence="1">Belongs to the N(4)/N(6)-methyltransferase family.</text>
</comment>
<comment type="catalytic activity">
    <reaction evidence="9">
        <text>a 2'-deoxyadenosine in DNA + S-adenosyl-L-methionine = an N(6)-methyl-2'-deoxyadenosine in DNA + S-adenosyl-L-homocysteine + H(+)</text>
        <dbReference type="Rhea" id="RHEA:15197"/>
        <dbReference type="Rhea" id="RHEA-COMP:12418"/>
        <dbReference type="Rhea" id="RHEA-COMP:12419"/>
        <dbReference type="ChEBI" id="CHEBI:15378"/>
        <dbReference type="ChEBI" id="CHEBI:57856"/>
        <dbReference type="ChEBI" id="CHEBI:59789"/>
        <dbReference type="ChEBI" id="CHEBI:90615"/>
        <dbReference type="ChEBI" id="CHEBI:90616"/>
        <dbReference type="EC" id="2.1.1.72"/>
    </reaction>
</comment>
<dbReference type="InterPro" id="IPR044946">
    <property type="entry name" value="Restrct_endonuc_typeI_TRD_sf"/>
</dbReference>
<feature type="domain" description="Type I restriction modification DNA specificity" evidence="10">
    <location>
        <begin position="983"/>
        <end position="1116"/>
    </location>
</feature>
<dbReference type="SUPFAM" id="SSF116734">
    <property type="entry name" value="DNA methylase specificity domain"/>
    <property type="match status" value="2"/>
</dbReference>
<evidence type="ECO:0000259" key="12">
    <source>
        <dbReference type="Pfam" id="PF13588"/>
    </source>
</evidence>
<dbReference type="Pfam" id="PF13588">
    <property type="entry name" value="HSDR_N_2"/>
    <property type="match status" value="1"/>
</dbReference>
<dbReference type="GO" id="GO:0032259">
    <property type="term" value="P:methylation"/>
    <property type="evidence" value="ECO:0007669"/>
    <property type="project" value="UniProtKB-KW"/>
</dbReference>
<dbReference type="InterPro" id="IPR003356">
    <property type="entry name" value="DNA_methylase_A-5"/>
</dbReference>
<evidence type="ECO:0000256" key="7">
    <source>
        <dbReference type="ARBA" id="ARBA00022747"/>
    </source>
</evidence>
<evidence type="ECO:0000259" key="10">
    <source>
        <dbReference type="Pfam" id="PF01420"/>
    </source>
</evidence>
<dbReference type="Gene3D" id="3.90.220.20">
    <property type="entry name" value="DNA methylase specificity domains"/>
    <property type="match status" value="3"/>
</dbReference>
<keyword evidence="8" id="KW-0238">DNA-binding</keyword>
<feature type="domain" description="Type I restriction modification DNA specificity" evidence="10">
    <location>
        <begin position="1156"/>
        <end position="1299"/>
    </location>
</feature>
<evidence type="ECO:0000256" key="2">
    <source>
        <dbReference type="ARBA" id="ARBA00010923"/>
    </source>
</evidence>
<organism evidence="13 14">
    <name type="scientific">Segatella copri</name>
    <dbReference type="NCBI Taxonomy" id="165179"/>
    <lineage>
        <taxon>Bacteria</taxon>
        <taxon>Pseudomonadati</taxon>
        <taxon>Bacteroidota</taxon>
        <taxon>Bacteroidia</taxon>
        <taxon>Bacteroidales</taxon>
        <taxon>Prevotellaceae</taxon>
        <taxon>Segatella</taxon>
    </lineage>
</organism>
<evidence type="ECO:0000256" key="6">
    <source>
        <dbReference type="ARBA" id="ARBA00022691"/>
    </source>
</evidence>
<keyword evidence="7" id="KW-0680">Restriction system</keyword>
<keyword evidence="4 13" id="KW-0489">Methyltransferase</keyword>
<keyword evidence="6" id="KW-0949">S-adenosyl-L-methionine</keyword>
<evidence type="ECO:0000313" key="14">
    <source>
        <dbReference type="Proteomes" id="UP001209168"/>
    </source>
</evidence>
<dbReference type="Gene3D" id="3.40.50.150">
    <property type="entry name" value="Vaccinia Virus protein VP39"/>
    <property type="match status" value="1"/>
</dbReference>
<gene>
    <name evidence="13" type="ORF">ONT23_08855</name>
</gene>
<dbReference type="InterPro" id="IPR029063">
    <property type="entry name" value="SAM-dependent_MTases_sf"/>
</dbReference>
<comment type="caution">
    <text evidence="13">The sequence shown here is derived from an EMBL/GenBank/DDBJ whole genome shotgun (WGS) entry which is preliminary data.</text>
</comment>
<accession>A0AAW5UN64</accession>
<dbReference type="CDD" id="cd17260">
    <property type="entry name" value="RMtype1_S_EcoEI-TRD1-CR1_like"/>
    <property type="match status" value="1"/>
</dbReference>
<evidence type="ECO:0000256" key="1">
    <source>
        <dbReference type="ARBA" id="ARBA00006594"/>
    </source>
</evidence>
<comment type="similarity">
    <text evidence="2">Belongs to the type-I restriction system S methylase family.</text>
</comment>
<evidence type="ECO:0000256" key="9">
    <source>
        <dbReference type="ARBA" id="ARBA00047942"/>
    </source>
</evidence>
<dbReference type="InterPro" id="IPR000055">
    <property type="entry name" value="Restrct_endonuc_typeI_TRD"/>
</dbReference>
<dbReference type="EC" id="2.1.1.72" evidence="3"/>
<dbReference type="GO" id="GO:0008170">
    <property type="term" value="F:N-methyltransferase activity"/>
    <property type="evidence" value="ECO:0007669"/>
    <property type="project" value="InterPro"/>
</dbReference>
<dbReference type="EMBL" id="JAPDVH010000001">
    <property type="protein sequence ID" value="MCW4155645.1"/>
    <property type="molecule type" value="Genomic_DNA"/>
</dbReference>
<evidence type="ECO:0000259" key="11">
    <source>
        <dbReference type="Pfam" id="PF02384"/>
    </source>
</evidence>
<dbReference type="Pfam" id="PF02384">
    <property type="entry name" value="N6_Mtase"/>
    <property type="match status" value="1"/>
</dbReference>
<protein>
    <recommendedName>
        <fullName evidence="3">site-specific DNA-methyltransferase (adenine-specific)</fullName>
        <ecNumber evidence="3">2.1.1.72</ecNumber>
    </recommendedName>
</protein>
<dbReference type="RefSeq" id="WP_264900982.1">
    <property type="nucleotide sequence ID" value="NZ_JAPDVH010000001.1"/>
</dbReference>
<evidence type="ECO:0000256" key="4">
    <source>
        <dbReference type="ARBA" id="ARBA00022603"/>
    </source>
</evidence>
<evidence type="ECO:0000313" key="13">
    <source>
        <dbReference type="EMBL" id="MCW4155645.1"/>
    </source>
</evidence>
<proteinExistence type="inferred from homology"/>
<dbReference type="GO" id="GO:0009007">
    <property type="term" value="F:site-specific DNA-methyltransferase (adenine-specific) activity"/>
    <property type="evidence" value="ECO:0007669"/>
    <property type="project" value="UniProtKB-EC"/>
</dbReference>
<evidence type="ECO:0000256" key="8">
    <source>
        <dbReference type="ARBA" id="ARBA00023125"/>
    </source>
</evidence>
<dbReference type="GO" id="GO:0009307">
    <property type="term" value="P:DNA restriction-modification system"/>
    <property type="evidence" value="ECO:0007669"/>
    <property type="project" value="UniProtKB-KW"/>
</dbReference>
<name>A0AAW5UN64_9BACT</name>
<dbReference type="InterPro" id="IPR051537">
    <property type="entry name" value="DNA_Adenine_Mtase"/>
</dbReference>
<dbReference type="PRINTS" id="PR00507">
    <property type="entry name" value="N12N6MTFRASE"/>
</dbReference>
<feature type="domain" description="DNA methylase adenine-specific" evidence="11">
    <location>
        <begin position="416"/>
        <end position="676"/>
    </location>
</feature>
<reference evidence="13" key="1">
    <citation type="submission" date="2022-11" db="EMBL/GenBank/DDBJ databases">
        <title>Genomic repertoires linked with pathogenic potency of arthritogenic Prevotella copri isolated from the gut of rheumatoid arthritis patients.</title>
        <authorList>
            <person name="Nii T."/>
            <person name="Maeda Y."/>
            <person name="Motooka D."/>
            <person name="Naito M."/>
            <person name="Matsumoto Y."/>
            <person name="Ogawa T."/>
            <person name="Oguro-Igashira E."/>
            <person name="Kishikawa T."/>
            <person name="Yamashita M."/>
            <person name="Koizumi S."/>
            <person name="Kurakawa T."/>
            <person name="Okumura R."/>
            <person name="Kayama H."/>
            <person name="Murakami M."/>
            <person name="Sakaguchi T."/>
            <person name="Das B."/>
            <person name="Nakamura S."/>
            <person name="Okada Y."/>
            <person name="Kumanogoh A."/>
            <person name="Takeda K."/>
        </authorList>
    </citation>
    <scope>NUCLEOTIDE SEQUENCE</scope>
    <source>
        <strain evidence="13">H012_8</strain>
    </source>
</reference>
<evidence type="ECO:0000256" key="5">
    <source>
        <dbReference type="ARBA" id="ARBA00022679"/>
    </source>
</evidence>
<evidence type="ECO:0000256" key="3">
    <source>
        <dbReference type="ARBA" id="ARBA00011900"/>
    </source>
</evidence>
<dbReference type="InterPro" id="IPR002052">
    <property type="entry name" value="DNA_methylase_N6_adenine_CS"/>
</dbReference>
<dbReference type="Proteomes" id="UP001209168">
    <property type="component" value="Unassembled WGS sequence"/>
</dbReference>
<dbReference type="SUPFAM" id="SSF53335">
    <property type="entry name" value="S-adenosyl-L-methionine-dependent methyltransferases"/>
    <property type="match status" value="1"/>
</dbReference>
<dbReference type="GO" id="GO:0003677">
    <property type="term" value="F:DNA binding"/>
    <property type="evidence" value="ECO:0007669"/>
    <property type="project" value="UniProtKB-KW"/>
</dbReference>
<dbReference type="PANTHER" id="PTHR42933">
    <property type="entry name" value="SLR6095 PROTEIN"/>
    <property type="match status" value="1"/>
</dbReference>
<feature type="domain" description="Type I restriction enzyme R protein N-terminal" evidence="12">
    <location>
        <begin position="78"/>
        <end position="131"/>
    </location>
</feature>
<sequence length="1331" mass="153083">MITKDNIQKVLLDLKFFSNHGVYTRHFGSADEGFDLEYNYNTGKFNYPVGLQADRNTTQEDYQKESYVVFVCVAQLFERGYLPQHIKLEGRNYAGTDTGYCDILVSDNNGEPYLIVECKKADIDKKEDEFRKHWARTMRDGDQLFRYFNTYRKAQYLCMYAADYPEYSKKGKKINRLEINYHIISLVDNEEYLQTDNKLHSFQEMREQQGGSEDFFYVWKQTYKQDYTTRGLFEEGIDAFNIGKKSYGINDLKTIDEYSLDKKYNEFALILRKHTISSHENAFDKLVNLFLAKIIDERYHSDELQLLWKGAAYDDYFSLQDRLINLYKRGMKEFFDDEVASVENAEIEDAFKFLTSKADEARDTIKRYFRKLKYFNNNPFAFLDVHNEQLFYKNAVILKDTISMLQDIYLTKNTDNQFLGDLFEGFLNRGVHQSEGQFFTPIPIVRFLVSSLPLRQILEGGEIPKVVDYACGAGHFLTEYARQIKPIVEEMAHLENIYDKRAKEERLISVLREYYEQIVGIEKDYRLSKVSQVAAFMYGMDGIHIHYGDGLQEMSGIQDHTFSVLVANPPYSVSGFLETLPEEDRERYTLNNYISNIEKNNSIETFFIERAAQLLKSGGVAAIVLPSSILSKGGLYMRTRELLLKNFDIVSICSLGPNTFGQTNTSTIVLFLRRKALEPDLSRHLHNRITEWFEGNMVDNGAYKDSQNLDAYIKHMGYKHDDYIQLLKGELTDSFMDSDMAKEYVKALNIKKQGKNTASTALAAEAKKVRDEAQKFVKSRAYVALTPAEKLLEEKRFTLKFIREIEKEKFYFYMLAASNPQPVLVVQSPSDKSLEKKFLGYEWSNRKGAEGIHYLNTGKIKDSSSDDEAADDDTIEQIKGIEGIMTPLFAPLNLDDESKINALIRNNYCGVDNSILDEYVDVASEYELVDLLDFSRVNFDKTIKTVATLSYPEIETKYPKEKLGKIAPYSSVKIALSGIDVKTYISTENILQNCSGVKPYVGMPNIDKITEYHKNDILVSNIRPYLKKIWLAEYDGGCSNDVLVFRNERVNEILNDYLFEVLSSDIFFEYMMVGKTGIKMPRGDKRSIPNFEVPLPPMDIQKKIVEECEKIDQKFKQQQFELDSLNNRVELIFDEVAGRSQKLEKLCSAINPSKADVKSIESSTMVSFVEMSSVSNDGYIEQKVDKPLVDVRKGSYTYFAEGDIIIAKITPCMENGKCALATGLTNGIGFGSSEFHVLRVNNKLINNVYLFAYLNRKEIRERAAAVMTGSSGHRRVPITFYEELEIPVPSMDEQLRIVAEYQKNISAIMDLRESMSNASSAKQAILDKYLK</sequence>